<evidence type="ECO:0000256" key="1">
    <source>
        <dbReference type="SAM" id="Phobius"/>
    </source>
</evidence>
<dbReference type="Proteomes" id="UP000019116">
    <property type="component" value="Chromosome 7A"/>
</dbReference>
<keyword evidence="1" id="KW-0812">Transmembrane</keyword>
<keyword evidence="3" id="KW-1185">Reference proteome</keyword>
<dbReference type="OMA" id="CMGNADR"/>
<evidence type="ECO:0000313" key="2">
    <source>
        <dbReference type="EnsemblPlants" id="TraesCS7A02G314800.1"/>
    </source>
</evidence>
<feature type="transmembrane region" description="Helical" evidence="1">
    <location>
        <begin position="27"/>
        <end position="48"/>
    </location>
</feature>
<keyword evidence="1" id="KW-0472">Membrane</keyword>
<dbReference type="AlphaFoldDB" id="A0A3B6RKG8"/>
<evidence type="ECO:0000313" key="3">
    <source>
        <dbReference type="Proteomes" id="UP000019116"/>
    </source>
</evidence>
<dbReference type="Gramene" id="TraesCS7A02G314800.1">
    <property type="protein sequence ID" value="TraesCS7A02G314800.1"/>
    <property type="gene ID" value="TraesCS7A02G314800"/>
</dbReference>
<reference evidence="2" key="2">
    <citation type="submission" date="2018-10" db="UniProtKB">
        <authorList>
            <consortium name="EnsemblPlants"/>
        </authorList>
    </citation>
    <scope>IDENTIFICATION</scope>
</reference>
<dbReference type="OrthoDB" id="10437536at2759"/>
<dbReference type="Gramene" id="TraesCS7A03G0774200.1">
    <property type="protein sequence ID" value="TraesCS7A03G0774200.1.CDS"/>
    <property type="gene ID" value="TraesCS7A03G0774200"/>
</dbReference>
<dbReference type="EnsemblPlants" id="TraesCS7A02G314800.1">
    <property type="protein sequence ID" value="TraesCS7A02G314800.1"/>
    <property type="gene ID" value="TraesCS7A02G314800"/>
</dbReference>
<feature type="transmembrane region" description="Helical" evidence="1">
    <location>
        <begin position="112"/>
        <end position="132"/>
    </location>
</feature>
<reference evidence="2" key="1">
    <citation type="submission" date="2018-08" db="EMBL/GenBank/DDBJ databases">
        <authorList>
            <person name="Rossello M."/>
        </authorList>
    </citation>
    <scope>NUCLEOTIDE SEQUENCE [LARGE SCALE GENOMIC DNA]</scope>
    <source>
        <strain evidence="2">cv. Chinese Spring</strain>
    </source>
</reference>
<dbReference type="GeneID" id="123151857"/>
<protein>
    <submittedName>
        <fullName evidence="2">Uncharacterized protein</fullName>
    </submittedName>
</protein>
<feature type="transmembrane region" description="Helical" evidence="1">
    <location>
        <begin position="152"/>
        <end position="176"/>
    </location>
</feature>
<dbReference type="RefSeq" id="XP_044427436.1">
    <property type="nucleotide sequence ID" value="XM_044571501.1"/>
</dbReference>
<proteinExistence type="predicted"/>
<organism evidence="2">
    <name type="scientific">Triticum aestivum</name>
    <name type="common">Wheat</name>
    <dbReference type="NCBI Taxonomy" id="4565"/>
    <lineage>
        <taxon>Eukaryota</taxon>
        <taxon>Viridiplantae</taxon>
        <taxon>Streptophyta</taxon>
        <taxon>Embryophyta</taxon>
        <taxon>Tracheophyta</taxon>
        <taxon>Spermatophyta</taxon>
        <taxon>Magnoliopsida</taxon>
        <taxon>Liliopsida</taxon>
        <taxon>Poales</taxon>
        <taxon>Poaceae</taxon>
        <taxon>BOP clade</taxon>
        <taxon>Pooideae</taxon>
        <taxon>Triticodae</taxon>
        <taxon>Triticeae</taxon>
        <taxon>Triticinae</taxon>
        <taxon>Triticum</taxon>
    </lineage>
</organism>
<gene>
    <name evidence="2" type="primary">LOC123151857</name>
</gene>
<name>A0A3B6RKG8_WHEAT</name>
<feature type="transmembrane region" description="Helical" evidence="1">
    <location>
        <begin position="82"/>
        <end position="105"/>
    </location>
</feature>
<sequence>MFPPAGGVGAGAGAGAWQLQQGMGVRAVAAADVVLGLATAAFALYAVALNPADSLTQTDTALRSANCGATPQQELGTRFEGLVVLLTAAAQAATAGAAWVIATAFGRGMARLLAIFAHALGGFNAYALYYVVRGVAAVTLGLCMGNADRVILVLYHAIFLVTQAVLLVVGFVAVLCGV</sequence>
<accession>A0A3B6RKG8</accession>
<keyword evidence="1" id="KW-1133">Transmembrane helix</keyword>
<dbReference type="Gramene" id="TraesNOR7A03G03980610.1">
    <property type="protein sequence ID" value="TraesNOR7A03G03980610.1"/>
    <property type="gene ID" value="TraesNOR7A03G03980610"/>
</dbReference>